<dbReference type="Proteomes" id="UP000591131">
    <property type="component" value="Unassembled WGS sequence"/>
</dbReference>
<keyword evidence="2" id="KW-1185">Reference proteome</keyword>
<dbReference type="OrthoDB" id="10528316at2759"/>
<comment type="caution">
    <text evidence="1">The sequence shown here is derived from an EMBL/GenBank/DDBJ whole genome shotgun (WGS) entry which is preliminary data.</text>
</comment>
<sequence length="126" mass="14099">SNIEESLNKLTYGGPGKVDLFLEIAEDIVLRCVDSHKDNSETYRVIRAIVRAMPGSIAGDVITEIKREARAKAGSYRAVCEESWETLLPFSEEVQLGPDEEGITISDIIRDVSRTSEDTQRREADR</sequence>
<dbReference type="EMBL" id="JAAPAO010003139">
    <property type="protein sequence ID" value="KAF4646759.1"/>
    <property type="molecule type" value="Genomic_DNA"/>
</dbReference>
<evidence type="ECO:0000313" key="1">
    <source>
        <dbReference type="EMBL" id="KAF4646759.1"/>
    </source>
</evidence>
<organism evidence="1 2">
    <name type="scientific">Perkinsus chesapeaki</name>
    <name type="common">Clam parasite</name>
    <name type="synonym">Perkinsus andrewsi</name>
    <dbReference type="NCBI Taxonomy" id="330153"/>
    <lineage>
        <taxon>Eukaryota</taxon>
        <taxon>Sar</taxon>
        <taxon>Alveolata</taxon>
        <taxon>Perkinsozoa</taxon>
        <taxon>Perkinsea</taxon>
        <taxon>Perkinsida</taxon>
        <taxon>Perkinsidae</taxon>
        <taxon>Perkinsus</taxon>
    </lineage>
</organism>
<accession>A0A7J6KJ94</accession>
<gene>
    <name evidence="1" type="ORF">FOL47_005694</name>
</gene>
<feature type="non-terminal residue" evidence="1">
    <location>
        <position position="126"/>
    </location>
</feature>
<name>A0A7J6KJ94_PERCH</name>
<dbReference type="AlphaFoldDB" id="A0A7J6KJ94"/>
<evidence type="ECO:0000313" key="2">
    <source>
        <dbReference type="Proteomes" id="UP000591131"/>
    </source>
</evidence>
<protein>
    <submittedName>
        <fullName evidence="1">Uncharacterized protein</fullName>
    </submittedName>
</protein>
<proteinExistence type="predicted"/>
<feature type="non-terminal residue" evidence="1">
    <location>
        <position position="1"/>
    </location>
</feature>
<reference evidence="1 2" key="1">
    <citation type="submission" date="2020-04" db="EMBL/GenBank/DDBJ databases">
        <title>Perkinsus chesapeaki whole genome sequence.</title>
        <authorList>
            <person name="Bogema D.R."/>
        </authorList>
    </citation>
    <scope>NUCLEOTIDE SEQUENCE [LARGE SCALE GENOMIC DNA]</scope>
    <source>
        <strain evidence="1">ATCC PRA-425</strain>
    </source>
</reference>